<name>A0A0E9R3Q6_ANGAN</name>
<proteinExistence type="predicted"/>
<dbReference type="AlphaFoldDB" id="A0A0E9R3Q6"/>
<dbReference type="EMBL" id="GBXM01075594">
    <property type="protein sequence ID" value="JAH32983.1"/>
    <property type="molecule type" value="Transcribed_RNA"/>
</dbReference>
<sequence length="29" mass="3398">MSFPQRFYRFKSNSLNVLFLVSLQASVMS</sequence>
<accession>A0A0E9R3Q6</accession>
<evidence type="ECO:0000313" key="1">
    <source>
        <dbReference type="EMBL" id="JAH23125.1"/>
    </source>
</evidence>
<protein>
    <submittedName>
        <fullName evidence="1">Uncharacterized protein</fullName>
    </submittedName>
</protein>
<reference evidence="1" key="1">
    <citation type="submission" date="2014-11" db="EMBL/GenBank/DDBJ databases">
        <authorList>
            <person name="Amaro Gonzalez C."/>
        </authorList>
    </citation>
    <scope>NUCLEOTIDE SEQUENCE</scope>
</reference>
<organism evidence="1">
    <name type="scientific">Anguilla anguilla</name>
    <name type="common">European freshwater eel</name>
    <name type="synonym">Muraena anguilla</name>
    <dbReference type="NCBI Taxonomy" id="7936"/>
    <lineage>
        <taxon>Eukaryota</taxon>
        <taxon>Metazoa</taxon>
        <taxon>Chordata</taxon>
        <taxon>Craniata</taxon>
        <taxon>Vertebrata</taxon>
        <taxon>Euteleostomi</taxon>
        <taxon>Actinopterygii</taxon>
        <taxon>Neopterygii</taxon>
        <taxon>Teleostei</taxon>
        <taxon>Anguilliformes</taxon>
        <taxon>Anguillidae</taxon>
        <taxon>Anguilla</taxon>
    </lineage>
</organism>
<reference evidence="1" key="2">
    <citation type="journal article" date="2015" name="Fish Shellfish Immunol.">
        <title>Early steps in the European eel (Anguilla anguilla)-Vibrio vulnificus interaction in the gills: Role of the RtxA13 toxin.</title>
        <authorList>
            <person name="Callol A."/>
            <person name="Pajuelo D."/>
            <person name="Ebbesson L."/>
            <person name="Teles M."/>
            <person name="MacKenzie S."/>
            <person name="Amaro C."/>
        </authorList>
    </citation>
    <scope>NUCLEOTIDE SEQUENCE</scope>
</reference>
<dbReference type="EMBL" id="GBXM01068845">
    <property type="protein sequence ID" value="JAH39732.1"/>
    <property type="molecule type" value="Transcribed_RNA"/>
</dbReference>
<dbReference type="EMBL" id="GBXM01085452">
    <property type="protein sequence ID" value="JAH23125.1"/>
    <property type="molecule type" value="Transcribed_RNA"/>
</dbReference>